<comment type="subcellular location">
    <subcellularLocation>
        <location evidence="1">Nucleus</location>
        <location evidence="1">Nuclear pore complex</location>
    </subcellularLocation>
</comment>
<dbReference type="InterPro" id="IPR024864">
    <property type="entry name" value="Nup54/Nup57/Nup44"/>
</dbReference>
<feature type="domain" description="Nucleoporin Nup54 alpha-helical" evidence="7">
    <location>
        <begin position="400"/>
        <end position="543"/>
    </location>
</feature>
<dbReference type="InterPro" id="IPR025712">
    <property type="entry name" value="Nup54_alpha-helical_dom"/>
</dbReference>
<dbReference type="GO" id="GO:0044613">
    <property type="term" value="C:nuclear pore central transport channel"/>
    <property type="evidence" value="ECO:0007669"/>
    <property type="project" value="TreeGrafter"/>
</dbReference>
<dbReference type="Proteomes" id="UP000053558">
    <property type="component" value="Unassembled WGS sequence"/>
</dbReference>
<dbReference type="EMBL" id="JH711580">
    <property type="protein sequence ID" value="EIW79626.1"/>
    <property type="molecule type" value="Genomic_DNA"/>
</dbReference>
<evidence type="ECO:0000256" key="3">
    <source>
        <dbReference type="ARBA" id="ARBA00023132"/>
    </source>
</evidence>
<feature type="compositionally biased region" description="Polar residues" evidence="6">
    <location>
        <begin position="17"/>
        <end position="57"/>
    </location>
</feature>
<feature type="coiled-coil region" evidence="5">
    <location>
        <begin position="430"/>
        <end position="471"/>
    </location>
</feature>
<feature type="compositionally biased region" description="Low complexity" evidence="6">
    <location>
        <begin position="201"/>
        <end position="210"/>
    </location>
</feature>
<keyword evidence="3" id="KW-0509">mRNA transport</keyword>
<evidence type="ECO:0000256" key="1">
    <source>
        <dbReference type="ARBA" id="ARBA00004567"/>
    </source>
</evidence>
<dbReference type="AlphaFoldDB" id="A0A5M3MKN3"/>
<dbReference type="GO" id="GO:0017056">
    <property type="term" value="F:structural constituent of nuclear pore"/>
    <property type="evidence" value="ECO:0007669"/>
    <property type="project" value="TreeGrafter"/>
</dbReference>
<reference evidence="9" key="1">
    <citation type="journal article" date="2012" name="Science">
        <title>The Paleozoic origin of enzymatic lignin decomposition reconstructed from 31 fungal genomes.</title>
        <authorList>
            <person name="Floudas D."/>
            <person name="Binder M."/>
            <person name="Riley R."/>
            <person name="Barry K."/>
            <person name="Blanchette R.A."/>
            <person name="Henrissat B."/>
            <person name="Martinez A.T."/>
            <person name="Otillar R."/>
            <person name="Spatafora J.W."/>
            <person name="Yadav J.S."/>
            <person name="Aerts A."/>
            <person name="Benoit I."/>
            <person name="Boyd A."/>
            <person name="Carlson A."/>
            <person name="Copeland A."/>
            <person name="Coutinho P.M."/>
            <person name="de Vries R.P."/>
            <person name="Ferreira P."/>
            <person name="Findley K."/>
            <person name="Foster B."/>
            <person name="Gaskell J."/>
            <person name="Glotzer D."/>
            <person name="Gorecki P."/>
            <person name="Heitman J."/>
            <person name="Hesse C."/>
            <person name="Hori C."/>
            <person name="Igarashi K."/>
            <person name="Jurgens J.A."/>
            <person name="Kallen N."/>
            <person name="Kersten P."/>
            <person name="Kohler A."/>
            <person name="Kuees U."/>
            <person name="Kumar T.K.A."/>
            <person name="Kuo A."/>
            <person name="LaButti K."/>
            <person name="Larrondo L.F."/>
            <person name="Lindquist E."/>
            <person name="Ling A."/>
            <person name="Lombard V."/>
            <person name="Lucas S."/>
            <person name="Lundell T."/>
            <person name="Martin R."/>
            <person name="McLaughlin D.J."/>
            <person name="Morgenstern I."/>
            <person name="Morin E."/>
            <person name="Murat C."/>
            <person name="Nagy L.G."/>
            <person name="Nolan M."/>
            <person name="Ohm R.A."/>
            <person name="Patyshakuliyeva A."/>
            <person name="Rokas A."/>
            <person name="Ruiz-Duenas F.J."/>
            <person name="Sabat G."/>
            <person name="Salamov A."/>
            <person name="Samejima M."/>
            <person name="Schmutz J."/>
            <person name="Slot J.C."/>
            <person name="St John F."/>
            <person name="Stenlid J."/>
            <person name="Sun H."/>
            <person name="Sun S."/>
            <person name="Syed K."/>
            <person name="Tsang A."/>
            <person name="Wiebenga A."/>
            <person name="Young D."/>
            <person name="Pisabarro A."/>
            <person name="Eastwood D.C."/>
            <person name="Martin F."/>
            <person name="Cullen D."/>
            <person name="Grigoriev I.V."/>
            <person name="Hibbett D.S."/>
        </authorList>
    </citation>
    <scope>NUCLEOTIDE SEQUENCE [LARGE SCALE GENOMIC DNA]</scope>
    <source>
        <strain evidence="9">RWD-64-598 SS2</strain>
    </source>
</reference>
<comment type="caution">
    <text evidence="8">The sequence shown here is derived from an EMBL/GenBank/DDBJ whole genome shotgun (WGS) entry which is preliminary data.</text>
</comment>
<feature type="region of interest" description="Disordered" evidence="6">
    <location>
        <begin position="1"/>
        <end position="326"/>
    </location>
</feature>
<dbReference type="RefSeq" id="XP_007770008.1">
    <property type="nucleotide sequence ID" value="XM_007771818.1"/>
</dbReference>
<feature type="compositionally biased region" description="Low complexity" evidence="6">
    <location>
        <begin position="259"/>
        <end position="286"/>
    </location>
</feature>
<gene>
    <name evidence="8" type="ORF">CONPUDRAFT_125997</name>
</gene>
<evidence type="ECO:0000256" key="5">
    <source>
        <dbReference type="SAM" id="Coils"/>
    </source>
</evidence>
<evidence type="ECO:0000313" key="9">
    <source>
        <dbReference type="Proteomes" id="UP000053558"/>
    </source>
</evidence>
<sequence length="634" mass="66903">MFGGFGQQNQNQNQGQSGTPSIFGNTQQGGQNQPSGGTSLFGNTQQPSTGTGTSPFGNTGGGTGSSLFGNTQQQQHQPAAGGGLFGNTGATNQQQSSGNSLFGNPSTNTQQPAGGNLFGNTGTNATQPAGGNLFGNTPSTNTGGSLFGNMGTGMNANQPQQQGSSLFGNTGTTSAQQPSTSQFGNTGTQQSTGSNLFGNPNTNTQNTQQSSGGGLFGNPQPSGSMFGNSSTNSAAQSSNAGTGLFGQSTNTNPLFGNKPPTTLFGQPQQQQQQQQSGPGASTTTSSLFGQSTNPGASLFGQSTQQQQQQQQQKPQGSLFGGGNSLFGSTLGQSTSNNFLASRAGNASSQQQADPQAQFAALSQRIEGVAQAWNSSSPQCRFQHYFYNLVDPGTARLYGRPPNAVDESLWQRAVRENPNPECLVPVLAVGFDDLRLRVDAQSKQAANQQEQLKELQKRLRALAELHQDSNTSRLQRAAQLQVQISHRLMQLIQHLHLLIPAVRSSSLTPEEEALRVALEEMEEDIRRPGGASKMRGKLNELWALVGAVTAARERGRKAGTDSQADWAVVDEEGLKQIAQILADQQAGIQHLTKVLQRNQKDLAVIYGQTPEAQEYETVKDDLFSSTSTLRLSTLR</sequence>
<dbReference type="GeneID" id="19199946"/>
<organism evidence="8 9">
    <name type="scientific">Coniophora puteana (strain RWD-64-598)</name>
    <name type="common">Brown rot fungus</name>
    <dbReference type="NCBI Taxonomy" id="741705"/>
    <lineage>
        <taxon>Eukaryota</taxon>
        <taxon>Fungi</taxon>
        <taxon>Dikarya</taxon>
        <taxon>Basidiomycota</taxon>
        <taxon>Agaricomycotina</taxon>
        <taxon>Agaricomycetes</taxon>
        <taxon>Agaricomycetidae</taxon>
        <taxon>Boletales</taxon>
        <taxon>Coniophorineae</taxon>
        <taxon>Coniophoraceae</taxon>
        <taxon>Coniophora</taxon>
    </lineage>
</organism>
<keyword evidence="3" id="KW-0653">Protein transport</keyword>
<dbReference type="GO" id="GO:0036228">
    <property type="term" value="P:protein localization to nuclear inner membrane"/>
    <property type="evidence" value="ECO:0007669"/>
    <property type="project" value="TreeGrafter"/>
</dbReference>
<protein>
    <recommendedName>
        <fullName evidence="7">Nucleoporin Nup54 alpha-helical domain-containing protein</fullName>
    </recommendedName>
</protein>
<feature type="compositionally biased region" description="Low complexity" evidence="6">
    <location>
        <begin position="7"/>
        <end position="16"/>
    </location>
</feature>
<dbReference type="GO" id="GO:0006607">
    <property type="term" value="P:NLS-bearing protein import into nucleus"/>
    <property type="evidence" value="ECO:0007669"/>
    <property type="project" value="TreeGrafter"/>
</dbReference>
<dbReference type="PANTHER" id="PTHR13000">
    <property type="entry name" value="NUCLEOPORIN P54"/>
    <property type="match status" value="1"/>
</dbReference>
<dbReference type="Pfam" id="PF13874">
    <property type="entry name" value="Nup54"/>
    <property type="match status" value="1"/>
</dbReference>
<dbReference type="OMA" id="NVMKRDT"/>
<feature type="compositionally biased region" description="Low complexity" evidence="6">
    <location>
        <begin position="227"/>
        <end position="242"/>
    </location>
</feature>
<evidence type="ECO:0000256" key="4">
    <source>
        <dbReference type="ARBA" id="ARBA00023242"/>
    </source>
</evidence>
<proteinExistence type="predicted"/>
<keyword evidence="9" id="KW-1185">Reference proteome</keyword>
<keyword evidence="5" id="KW-0175">Coiled coil</keyword>
<keyword evidence="2" id="KW-0813">Transport</keyword>
<feature type="compositionally biased region" description="Polar residues" evidence="6">
    <location>
        <begin position="88"/>
        <end position="144"/>
    </location>
</feature>
<dbReference type="OrthoDB" id="6162375at2759"/>
<dbReference type="Pfam" id="PF13634">
    <property type="entry name" value="Nucleoporin_FG"/>
    <property type="match status" value="2"/>
</dbReference>
<evidence type="ECO:0000256" key="2">
    <source>
        <dbReference type="ARBA" id="ARBA00022448"/>
    </source>
</evidence>
<feature type="compositionally biased region" description="Polar residues" evidence="6">
    <location>
        <begin position="245"/>
        <end position="254"/>
    </location>
</feature>
<dbReference type="GO" id="GO:0006999">
    <property type="term" value="P:nuclear pore organization"/>
    <property type="evidence" value="ECO:0007669"/>
    <property type="project" value="TreeGrafter"/>
</dbReference>
<evidence type="ECO:0000256" key="6">
    <source>
        <dbReference type="SAM" id="MobiDB-lite"/>
    </source>
</evidence>
<name>A0A5M3MKN3_CONPW</name>
<dbReference type="InterPro" id="IPR025574">
    <property type="entry name" value="Nucleoporin_FG_rpt"/>
</dbReference>
<feature type="compositionally biased region" description="Polar residues" evidence="6">
    <location>
        <begin position="287"/>
        <end position="303"/>
    </location>
</feature>
<dbReference type="KEGG" id="cput:CONPUDRAFT_125997"/>
<dbReference type="PANTHER" id="PTHR13000:SF0">
    <property type="entry name" value="NUCLEOPORIN P54"/>
    <property type="match status" value="1"/>
</dbReference>
<accession>A0A5M3MKN3</accession>
<evidence type="ECO:0000313" key="8">
    <source>
        <dbReference type="EMBL" id="EIW79626.1"/>
    </source>
</evidence>
<dbReference type="Gene3D" id="1.20.5.170">
    <property type="match status" value="1"/>
</dbReference>
<evidence type="ECO:0000259" key="7">
    <source>
        <dbReference type="Pfam" id="PF13874"/>
    </source>
</evidence>
<keyword evidence="3" id="KW-0906">Nuclear pore complex</keyword>
<feature type="compositionally biased region" description="Polar residues" evidence="6">
    <location>
        <begin position="152"/>
        <end position="200"/>
    </location>
</feature>
<keyword evidence="4" id="KW-0539">Nucleus</keyword>
<keyword evidence="3" id="KW-0811">Translocation</keyword>